<evidence type="ECO:0000313" key="2">
    <source>
        <dbReference type="EMBL" id="MBG9387780.1"/>
    </source>
</evidence>
<dbReference type="Pfam" id="PF11776">
    <property type="entry name" value="RcnB"/>
    <property type="match status" value="1"/>
</dbReference>
<comment type="caution">
    <text evidence="2">The sequence shown here is derived from an EMBL/GenBank/DDBJ whole genome shotgun (WGS) entry which is preliminary data.</text>
</comment>
<keyword evidence="3" id="KW-1185">Reference proteome</keyword>
<dbReference type="AlphaFoldDB" id="A0A931H3F0"/>
<dbReference type="InterPro" id="IPR024572">
    <property type="entry name" value="RcnB"/>
</dbReference>
<sequence length="128" mass="14426">MQKEAKREAKEAKHAAKHREDIRPGTYFNDDQRAYARRYYSEHYGHGRNCPPGLAKKNNGCMPPGQVRNWAVGQPIPRGVTVYSVPQPVIVQLPPAPYGYRYARVGNDIVLVRTDTQLIVDIIQGLLG</sequence>
<gene>
    <name evidence="2" type="ORF">I5803_07105</name>
</gene>
<dbReference type="EMBL" id="JADWYS010000001">
    <property type="protein sequence ID" value="MBG9387780.1"/>
    <property type="molecule type" value="Genomic_DNA"/>
</dbReference>
<evidence type="ECO:0000313" key="3">
    <source>
        <dbReference type="Proteomes" id="UP000651050"/>
    </source>
</evidence>
<feature type="region of interest" description="Disordered" evidence="1">
    <location>
        <begin position="1"/>
        <end position="27"/>
    </location>
</feature>
<dbReference type="Proteomes" id="UP000651050">
    <property type="component" value="Unassembled WGS sequence"/>
</dbReference>
<name>A0A931H3F0_9BURK</name>
<protein>
    <submittedName>
        <fullName evidence="2">DUF1236 domain-containing protein</fullName>
    </submittedName>
</protein>
<evidence type="ECO:0000256" key="1">
    <source>
        <dbReference type="SAM" id="MobiDB-lite"/>
    </source>
</evidence>
<dbReference type="Gene3D" id="3.10.450.160">
    <property type="entry name" value="inner membrane protein cigr"/>
    <property type="match status" value="1"/>
</dbReference>
<accession>A0A931H3F0</accession>
<organism evidence="2 3">
    <name type="scientific">Caenimonas aquaedulcis</name>
    <dbReference type="NCBI Taxonomy" id="2793270"/>
    <lineage>
        <taxon>Bacteria</taxon>
        <taxon>Pseudomonadati</taxon>
        <taxon>Pseudomonadota</taxon>
        <taxon>Betaproteobacteria</taxon>
        <taxon>Burkholderiales</taxon>
        <taxon>Comamonadaceae</taxon>
        <taxon>Caenimonas</taxon>
    </lineage>
</organism>
<reference evidence="2" key="1">
    <citation type="submission" date="2020-11" db="EMBL/GenBank/DDBJ databases">
        <title>Bacterial whole genome sequence for Caenimonas sp. DR4.4.</title>
        <authorList>
            <person name="Le V."/>
            <person name="Ko S.-R."/>
            <person name="Ahn C.-Y."/>
            <person name="Oh H.-M."/>
        </authorList>
    </citation>
    <scope>NUCLEOTIDE SEQUENCE</scope>
    <source>
        <strain evidence="2">DR4.4</strain>
    </source>
</reference>
<proteinExistence type="predicted"/>
<feature type="compositionally biased region" description="Basic and acidic residues" evidence="1">
    <location>
        <begin position="1"/>
        <end position="23"/>
    </location>
</feature>